<evidence type="ECO:0000256" key="1">
    <source>
        <dbReference type="SAM" id="Phobius"/>
    </source>
</evidence>
<keyword evidence="1" id="KW-1133">Transmembrane helix</keyword>
<keyword evidence="1" id="KW-0472">Membrane</keyword>
<evidence type="ECO:0000313" key="3">
    <source>
        <dbReference type="Proteomes" id="UP000195573"/>
    </source>
</evidence>
<sequence length="71" mass="8169">MSNLTFIGTENWLGLLSMILITFCFYFSLTFFQYIKLGDERLIKQSKLAAVYCLALALLIPALYSLYISMK</sequence>
<reference evidence="2 3" key="1">
    <citation type="submission" date="2017-04" db="EMBL/GenBank/DDBJ databases">
        <title>Complete Genome Sequence of the Bacillus horikoshii 20a strain from Cuatro Cienegas, Coahuila, Mexico.</title>
        <authorList>
            <person name="Zarza E."/>
            <person name="Alcaraz L.D."/>
            <person name="Aguilar-Salinas B."/>
            <person name="Islas A."/>
            <person name="Olmedo-Alvarez G."/>
        </authorList>
    </citation>
    <scope>NUCLEOTIDE SEQUENCE [LARGE SCALE GENOMIC DNA]</scope>
    <source>
        <strain evidence="2 3">20a</strain>
    </source>
</reference>
<evidence type="ECO:0000313" key="2">
    <source>
        <dbReference type="EMBL" id="ART77167.1"/>
    </source>
</evidence>
<feature type="transmembrane region" description="Helical" evidence="1">
    <location>
        <begin position="12"/>
        <end position="35"/>
    </location>
</feature>
<name>A0ABN4ZFM7_9BACI</name>
<protein>
    <submittedName>
        <fullName evidence="2">Uncharacterized protein</fullName>
    </submittedName>
</protein>
<keyword evidence="3" id="KW-1185">Reference proteome</keyword>
<feature type="transmembrane region" description="Helical" evidence="1">
    <location>
        <begin position="47"/>
        <end position="68"/>
    </location>
</feature>
<gene>
    <name evidence="2" type="ORF">B4U37_14410</name>
</gene>
<dbReference type="EMBL" id="CP020880">
    <property type="protein sequence ID" value="ART77167.1"/>
    <property type="molecule type" value="Genomic_DNA"/>
</dbReference>
<dbReference type="Proteomes" id="UP000195573">
    <property type="component" value="Chromosome"/>
</dbReference>
<proteinExistence type="predicted"/>
<keyword evidence="1" id="KW-0812">Transmembrane</keyword>
<organism evidence="2 3">
    <name type="scientific">Sutcliffiella horikoshii</name>
    <dbReference type="NCBI Taxonomy" id="79883"/>
    <lineage>
        <taxon>Bacteria</taxon>
        <taxon>Bacillati</taxon>
        <taxon>Bacillota</taxon>
        <taxon>Bacilli</taxon>
        <taxon>Bacillales</taxon>
        <taxon>Bacillaceae</taxon>
        <taxon>Sutcliffiella</taxon>
    </lineage>
</organism>
<accession>A0ABN4ZFM7</accession>